<evidence type="ECO:0000256" key="1">
    <source>
        <dbReference type="ARBA" id="ARBA00023125"/>
    </source>
</evidence>
<dbReference type="InterPro" id="IPR000551">
    <property type="entry name" value="MerR-type_HTH_dom"/>
</dbReference>
<sequence length="130" mass="15362">MDWKDETEKIYYKIGEAADILKVESYVIRYWETEFKFIKPLKLNSSHRLYSKKEIEKLLVIKDLLYNKKFTVKGAKNALKSGSYKLICNNSSDNSEVLQSYNNYSNDYNTRISKAIEDLKMIKNVLSRKK</sequence>
<gene>
    <name evidence="3" type="ORF">EVG15_07885</name>
</gene>
<dbReference type="Gene3D" id="1.10.1660.10">
    <property type="match status" value="1"/>
</dbReference>
<dbReference type="PANTHER" id="PTHR30204">
    <property type="entry name" value="REDOX-CYCLING DRUG-SENSING TRANSCRIPTIONAL ACTIVATOR SOXR"/>
    <property type="match status" value="1"/>
</dbReference>
<evidence type="ECO:0000259" key="2">
    <source>
        <dbReference type="PROSITE" id="PS50937"/>
    </source>
</evidence>
<protein>
    <submittedName>
        <fullName evidence="3">MerR family transcriptional regulator</fullName>
    </submittedName>
</protein>
<dbReference type="SUPFAM" id="SSF46955">
    <property type="entry name" value="Putative DNA-binding domain"/>
    <property type="match status" value="1"/>
</dbReference>
<dbReference type="CDD" id="cd04765">
    <property type="entry name" value="HTH_MlrA-like_sg2"/>
    <property type="match status" value="1"/>
</dbReference>
<proteinExistence type="predicted"/>
<dbReference type="AlphaFoldDB" id="A0A519BLE5"/>
<dbReference type="PANTHER" id="PTHR30204:SF15">
    <property type="entry name" value="BLL5018 PROTEIN"/>
    <property type="match status" value="1"/>
</dbReference>
<evidence type="ECO:0000313" key="3">
    <source>
        <dbReference type="EMBL" id="RZD18059.1"/>
    </source>
</evidence>
<dbReference type="SMART" id="SM00422">
    <property type="entry name" value="HTH_MERR"/>
    <property type="match status" value="1"/>
</dbReference>
<dbReference type="EMBL" id="SGBB01000015">
    <property type="protein sequence ID" value="RZD18059.1"/>
    <property type="molecule type" value="Genomic_DNA"/>
</dbReference>
<dbReference type="GO" id="GO:0003700">
    <property type="term" value="F:DNA-binding transcription factor activity"/>
    <property type="evidence" value="ECO:0007669"/>
    <property type="project" value="InterPro"/>
</dbReference>
<organism evidence="3 4">
    <name type="scientific">Candidatus Acididesulfobacter diazotrophicus</name>
    <dbReference type="NCBI Taxonomy" id="2597226"/>
    <lineage>
        <taxon>Bacteria</taxon>
        <taxon>Deltaproteobacteria</taxon>
        <taxon>Candidatus Acidulodesulfobacterales</taxon>
        <taxon>Candidatus Acididesulfobacter</taxon>
    </lineage>
</organism>
<dbReference type="Pfam" id="PF13411">
    <property type="entry name" value="MerR_1"/>
    <property type="match status" value="1"/>
</dbReference>
<name>A0A519BLE5_9DELT</name>
<dbReference type="Proteomes" id="UP000319296">
    <property type="component" value="Unassembled WGS sequence"/>
</dbReference>
<accession>A0A519BLE5</accession>
<dbReference type="GO" id="GO:0003677">
    <property type="term" value="F:DNA binding"/>
    <property type="evidence" value="ECO:0007669"/>
    <property type="project" value="UniProtKB-KW"/>
</dbReference>
<dbReference type="PROSITE" id="PS50937">
    <property type="entry name" value="HTH_MERR_2"/>
    <property type="match status" value="1"/>
</dbReference>
<dbReference type="InterPro" id="IPR009061">
    <property type="entry name" value="DNA-bd_dom_put_sf"/>
</dbReference>
<keyword evidence="1" id="KW-0238">DNA-binding</keyword>
<feature type="domain" description="HTH merR-type" evidence="2">
    <location>
        <begin position="11"/>
        <end position="81"/>
    </location>
</feature>
<comment type="caution">
    <text evidence="3">The sequence shown here is derived from an EMBL/GenBank/DDBJ whole genome shotgun (WGS) entry which is preliminary data.</text>
</comment>
<dbReference type="InterPro" id="IPR047057">
    <property type="entry name" value="MerR_fam"/>
</dbReference>
<reference evidence="3 4" key="1">
    <citation type="journal article" date="2019" name="ISME J.">
        <title>Insights into ecological role of a new deltaproteobacterial order Candidatus Acidulodesulfobacterales by metagenomics and metatranscriptomics.</title>
        <authorList>
            <person name="Tan S."/>
            <person name="Liu J."/>
            <person name="Fang Y."/>
            <person name="Hedlund B.P."/>
            <person name="Lian Z.H."/>
            <person name="Huang L.Y."/>
            <person name="Li J.T."/>
            <person name="Huang L.N."/>
            <person name="Li W.J."/>
            <person name="Jiang H.C."/>
            <person name="Dong H.L."/>
            <person name="Shu W.S."/>
        </authorList>
    </citation>
    <scope>NUCLEOTIDE SEQUENCE [LARGE SCALE GENOMIC DNA]</scope>
    <source>
        <strain evidence="3">AP1</strain>
    </source>
</reference>
<evidence type="ECO:0000313" key="4">
    <source>
        <dbReference type="Proteomes" id="UP000319296"/>
    </source>
</evidence>